<reference evidence="2 3" key="1">
    <citation type="journal article" date="2014" name="Nature">
        <title>The genomic substrate for adaptive radiation in African cichlid fish.</title>
        <authorList>
            <person name="Brawand D."/>
            <person name="Wagner C.E."/>
            <person name="Li Y.I."/>
            <person name="Malinsky M."/>
            <person name="Keller I."/>
            <person name="Fan S."/>
            <person name="Simakov O."/>
            <person name="Ng A.Y."/>
            <person name="Lim Z.W."/>
            <person name="Bezault E."/>
            <person name="Turner-Maier J."/>
            <person name="Johnson J."/>
            <person name="Alcazar R."/>
            <person name="Noh H.J."/>
            <person name="Russell P."/>
            <person name="Aken B."/>
            <person name="Alfoldi J."/>
            <person name="Amemiya C."/>
            <person name="Azzouzi N."/>
            <person name="Baroiller J.F."/>
            <person name="Barloy-Hubler F."/>
            <person name="Berlin A."/>
            <person name="Bloomquist R."/>
            <person name="Carleton K.L."/>
            <person name="Conte M.A."/>
            <person name="D'Cotta H."/>
            <person name="Eshel O."/>
            <person name="Gaffney L."/>
            <person name="Galibert F."/>
            <person name="Gante H.F."/>
            <person name="Gnerre S."/>
            <person name="Greuter L."/>
            <person name="Guyon R."/>
            <person name="Haddad N.S."/>
            <person name="Haerty W."/>
            <person name="Harris R.M."/>
            <person name="Hofmann H.A."/>
            <person name="Hourlier T."/>
            <person name="Hulata G."/>
            <person name="Jaffe D.B."/>
            <person name="Lara M."/>
            <person name="Lee A.P."/>
            <person name="MacCallum I."/>
            <person name="Mwaiko S."/>
            <person name="Nikaido M."/>
            <person name="Nishihara H."/>
            <person name="Ozouf-Costaz C."/>
            <person name="Penman D.J."/>
            <person name="Przybylski D."/>
            <person name="Rakotomanga M."/>
            <person name="Renn S.C.P."/>
            <person name="Ribeiro F.J."/>
            <person name="Ron M."/>
            <person name="Salzburger W."/>
            <person name="Sanchez-Pulido L."/>
            <person name="Santos M.E."/>
            <person name="Searle S."/>
            <person name="Sharpe T."/>
            <person name="Swofford R."/>
            <person name="Tan F.J."/>
            <person name="Williams L."/>
            <person name="Young S."/>
            <person name="Yin S."/>
            <person name="Okada N."/>
            <person name="Kocher T.D."/>
            <person name="Miska E.A."/>
            <person name="Lander E.S."/>
            <person name="Venkatesh B."/>
            <person name="Fernald R.D."/>
            <person name="Meyer A."/>
            <person name="Ponting C.P."/>
            <person name="Streelman J.T."/>
            <person name="Lindblad-Toh K."/>
            <person name="Seehausen O."/>
            <person name="Di Palma F."/>
        </authorList>
    </citation>
    <scope>NUCLEOTIDE SEQUENCE</scope>
</reference>
<keyword evidence="3" id="KW-1185">Reference proteome</keyword>
<evidence type="ECO:0000313" key="2">
    <source>
        <dbReference type="Ensembl" id="ENSMZEP00005033150.1"/>
    </source>
</evidence>
<dbReference type="Gene3D" id="1.10.10.10">
    <property type="entry name" value="Winged helix-like DNA-binding domain superfamily/Winged helix DNA-binding domain"/>
    <property type="match status" value="1"/>
</dbReference>
<sequence length="84" mass="9771">MYVCKEMPYYVICESKYGTGYKRISKLLKVPASIVGAIIRKWKEHNFSINQPRPSAHRKISHRGVKKISRYNCVKENNGLYAHS</sequence>
<dbReference type="Pfam" id="PF25787">
    <property type="entry name" value="HTH_SB"/>
    <property type="match status" value="1"/>
</dbReference>
<evidence type="ECO:0000259" key="1">
    <source>
        <dbReference type="Pfam" id="PF25787"/>
    </source>
</evidence>
<feature type="domain" description="Sleeping Beauty transposase HTH" evidence="1">
    <location>
        <begin position="12"/>
        <end position="47"/>
    </location>
</feature>
<dbReference type="AlphaFoldDB" id="A0A3P9DEN1"/>
<organism evidence="2 3">
    <name type="scientific">Maylandia zebra</name>
    <name type="common">zebra mbuna</name>
    <dbReference type="NCBI Taxonomy" id="106582"/>
    <lineage>
        <taxon>Eukaryota</taxon>
        <taxon>Metazoa</taxon>
        <taxon>Chordata</taxon>
        <taxon>Craniata</taxon>
        <taxon>Vertebrata</taxon>
        <taxon>Euteleostomi</taxon>
        <taxon>Actinopterygii</taxon>
        <taxon>Neopterygii</taxon>
        <taxon>Teleostei</taxon>
        <taxon>Neoteleostei</taxon>
        <taxon>Acanthomorphata</taxon>
        <taxon>Ovalentaria</taxon>
        <taxon>Cichlomorphae</taxon>
        <taxon>Cichliformes</taxon>
        <taxon>Cichlidae</taxon>
        <taxon>African cichlids</taxon>
        <taxon>Pseudocrenilabrinae</taxon>
        <taxon>Haplochromini</taxon>
        <taxon>Maylandia</taxon>
        <taxon>Maylandia zebra complex</taxon>
    </lineage>
</organism>
<proteinExistence type="predicted"/>
<reference evidence="2" key="3">
    <citation type="submission" date="2025-09" db="UniProtKB">
        <authorList>
            <consortium name="Ensembl"/>
        </authorList>
    </citation>
    <scope>IDENTIFICATION</scope>
</reference>
<reference evidence="2" key="2">
    <citation type="submission" date="2025-08" db="UniProtKB">
        <authorList>
            <consortium name="Ensembl"/>
        </authorList>
    </citation>
    <scope>IDENTIFICATION</scope>
</reference>
<dbReference type="InterPro" id="IPR057667">
    <property type="entry name" value="HTH_SB"/>
</dbReference>
<name>A0A3P9DEN1_9CICH</name>
<evidence type="ECO:0000313" key="3">
    <source>
        <dbReference type="Proteomes" id="UP000265160"/>
    </source>
</evidence>
<accession>A0A3P9DEN1</accession>
<dbReference type="Ensembl" id="ENSMZET00005034253.1">
    <property type="protein sequence ID" value="ENSMZEP00005033150.1"/>
    <property type="gene ID" value="ENSMZEG00005024727.1"/>
</dbReference>
<protein>
    <recommendedName>
        <fullName evidence="1">Sleeping Beauty transposase HTH domain-containing protein</fullName>
    </recommendedName>
</protein>
<dbReference type="Proteomes" id="UP000265160">
    <property type="component" value="LG10"/>
</dbReference>
<dbReference type="InterPro" id="IPR036388">
    <property type="entry name" value="WH-like_DNA-bd_sf"/>
</dbReference>